<dbReference type="AlphaFoldDB" id="A0A7J3T910"/>
<keyword evidence="3 4" id="KW-0687">Ribonucleoprotein</keyword>
<evidence type="ECO:0000313" key="5">
    <source>
        <dbReference type="EMBL" id="HHE75755.1"/>
    </source>
</evidence>
<proteinExistence type="inferred from homology"/>
<dbReference type="GO" id="GO:0006412">
    <property type="term" value="P:translation"/>
    <property type="evidence" value="ECO:0007669"/>
    <property type="project" value="UniProtKB-UniRule"/>
</dbReference>
<evidence type="ECO:0000256" key="3">
    <source>
        <dbReference type="ARBA" id="ARBA00023274"/>
    </source>
</evidence>
<dbReference type="InterPro" id="IPR020924">
    <property type="entry name" value="Ribosomal_eS6_arc"/>
</dbReference>
<evidence type="ECO:0000256" key="4">
    <source>
        <dbReference type="HAMAP-Rule" id="MF_00512"/>
    </source>
</evidence>
<protein>
    <recommendedName>
        <fullName evidence="4">Small ribosomal subunit protein eS6</fullName>
    </recommendedName>
</protein>
<organism evidence="5">
    <name type="scientific">Candidatus Aciduliprofundum boonei</name>
    <dbReference type="NCBI Taxonomy" id="379547"/>
    <lineage>
        <taxon>Archaea</taxon>
        <taxon>Methanobacteriati</taxon>
        <taxon>Thermoplasmatota</taxon>
        <taxon>DHVE2 group</taxon>
        <taxon>Candidatus Aciduliprofundum</taxon>
    </lineage>
</organism>
<dbReference type="NCBIfam" id="NF003294">
    <property type="entry name" value="PRK04290.1-3"/>
    <property type="match status" value="1"/>
</dbReference>
<dbReference type="InterPro" id="IPR018282">
    <property type="entry name" value="Ribosomal_eS6_CS"/>
</dbReference>
<dbReference type="GO" id="GO:0005840">
    <property type="term" value="C:ribosome"/>
    <property type="evidence" value="ECO:0007669"/>
    <property type="project" value="UniProtKB-KW"/>
</dbReference>
<dbReference type="PROSITE" id="PS00578">
    <property type="entry name" value="RIBOSOMAL_S6E"/>
    <property type="match status" value="1"/>
</dbReference>
<dbReference type="InterPro" id="IPR001377">
    <property type="entry name" value="Ribosomal_eS6"/>
</dbReference>
<comment type="similarity">
    <text evidence="1 4">Belongs to the eukaryotic ribosomal protein eS6 family.</text>
</comment>
<gene>
    <name evidence="4" type="primary">rps6e</name>
    <name evidence="5" type="ORF">ENL31_01330</name>
</gene>
<dbReference type="Pfam" id="PF01092">
    <property type="entry name" value="Ribosomal_S6e"/>
    <property type="match status" value="1"/>
</dbReference>
<evidence type="ECO:0000256" key="2">
    <source>
        <dbReference type="ARBA" id="ARBA00022980"/>
    </source>
</evidence>
<dbReference type="GO" id="GO:1990904">
    <property type="term" value="C:ribonucleoprotein complex"/>
    <property type="evidence" value="ECO:0007669"/>
    <property type="project" value="UniProtKB-KW"/>
</dbReference>
<keyword evidence="2 4" id="KW-0689">Ribosomal protein</keyword>
<accession>A0A7J3T910</accession>
<comment type="caution">
    <text evidence="5">The sequence shown here is derived from an EMBL/GenBank/DDBJ whole genome shotgun (WGS) entry which is preliminary data.</text>
</comment>
<evidence type="ECO:0000256" key="1">
    <source>
        <dbReference type="ARBA" id="ARBA00009312"/>
    </source>
</evidence>
<dbReference type="GO" id="GO:0003735">
    <property type="term" value="F:structural constituent of ribosome"/>
    <property type="evidence" value="ECO:0007669"/>
    <property type="project" value="InterPro"/>
</dbReference>
<dbReference type="SMART" id="SM01405">
    <property type="entry name" value="Ribosomal_S6e"/>
    <property type="match status" value="1"/>
</dbReference>
<reference evidence="5" key="1">
    <citation type="journal article" date="2020" name="mSystems">
        <title>Genome- and Community-Level Interaction Insights into Carbon Utilization and Element Cycling Functions of Hydrothermarchaeota in Hydrothermal Sediment.</title>
        <authorList>
            <person name="Zhou Z."/>
            <person name="Liu Y."/>
            <person name="Xu W."/>
            <person name="Pan J."/>
            <person name="Luo Z.H."/>
            <person name="Li M."/>
        </authorList>
    </citation>
    <scope>NUCLEOTIDE SEQUENCE [LARGE SCALE GENOMIC DNA]</scope>
    <source>
        <strain evidence="5">HyVt-85</strain>
    </source>
</reference>
<sequence>MATFKVVINDTQTGKSYQKEISGTKANSLVGKRIGEEIDGVFVDLPGYKLVITGGTDKDGFPMRKNLQGPRRRKLLLKGGIGFHPTRKGMRKKKMVRGNTISADIVQINMKIVQYGPKPIEEAIKEGEV</sequence>
<dbReference type="PANTHER" id="PTHR11502">
    <property type="entry name" value="40S RIBOSOMAL PROTEIN S6"/>
    <property type="match status" value="1"/>
</dbReference>
<dbReference type="EMBL" id="DRTM01000096">
    <property type="protein sequence ID" value="HHE75755.1"/>
    <property type="molecule type" value="Genomic_DNA"/>
</dbReference>
<name>A0A7J3T910_9ARCH</name>
<dbReference type="Proteomes" id="UP000886130">
    <property type="component" value="Unassembled WGS sequence"/>
</dbReference>
<dbReference type="HAMAP" id="MF_00512">
    <property type="entry name" value="Ribosomal_eS6"/>
    <property type="match status" value="1"/>
</dbReference>